<evidence type="ECO:0000313" key="3">
    <source>
        <dbReference type="Proteomes" id="UP000324222"/>
    </source>
</evidence>
<reference evidence="2 3" key="1">
    <citation type="submission" date="2019-05" db="EMBL/GenBank/DDBJ databases">
        <title>Another draft genome of Portunus trituberculatus and its Hox gene families provides insights of decapod evolution.</title>
        <authorList>
            <person name="Jeong J.-H."/>
            <person name="Song I."/>
            <person name="Kim S."/>
            <person name="Choi T."/>
            <person name="Kim D."/>
            <person name="Ryu S."/>
            <person name="Kim W."/>
        </authorList>
    </citation>
    <scope>NUCLEOTIDE SEQUENCE [LARGE SCALE GENOMIC DNA]</scope>
    <source>
        <tissue evidence="2">Muscle</tissue>
    </source>
</reference>
<evidence type="ECO:0000256" key="1">
    <source>
        <dbReference type="SAM" id="MobiDB-lite"/>
    </source>
</evidence>
<dbReference type="EMBL" id="VSRR010005628">
    <property type="protein sequence ID" value="MPC42964.1"/>
    <property type="molecule type" value="Genomic_DNA"/>
</dbReference>
<name>A0A5B7FER2_PORTR</name>
<organism evidence="2 3">
    <name type="scientific">Portunus trituberculatus</name>
    <name type="common">Swimming crab</name>
    <name type="synonym">Neptunus trituberculatus</name>
    <dbReference type="NCBI Taxonomy" id="210409"/>
    <lineage>
        <taxon>Eukaryota</taxon>
        <taxon>Metazoa</taxon>
        <taxon>Ecdysozoa</taxon>
        <taxon>Arthropoda</taxon>
        <taxon>Crustacea</taxon>
        <taxon>Multicrustacea</taxon>
        <taxon>Malacostraca</taxon>
        <taxon>Eumalacostraca</taxon>
        <taxon>Eucarida</taxon>
        <taxon>Decapoda</taxon>
        <taxon>Pleocyemata</taxon>
        <taxon>Brachyura</taxon>
        <taxon>Eubrachyura</taxon>
        <taxon>Portunoidea</taxon>
        <taxon>Portunidae</taxon>
        <taxon>Portuninae</taxon>
        <taxon>Portunus</taxon>
    </lineage>
</organism>
<feature type="region of interest" description="Disordered" evidence="1">
    <location>
        <begin position="1"/>
        <end position="27"/>
    </location>
</feature>
<gene>
    <name evidence="2" type="ORF">E2C01_036600</name>
</gene>
<proteinExistence type="predicted"/>
<accession>A0A5B7FER2</accession>
<dbReference type="AlphaFoldDB" id="A0A5B7FER2"/>
<sequence length="147" mass="16330">MSASGLSLAGLKRKHQKSHQVTAVGQDRTRASMATSRSLYHGVTQAQVDVWSTHSLYMPDTTWVLSGENVRITLFGSKLQLLLAWQGSVRFSRSSGILGRSDMDTAKILRHPCTGARYVALACNPLIGTFEVLKPESEYSRLFRMEE</sequence>
<keyword evidence="3" id="KW-1185">Reference proteome</keyword>
<evidence type="ECO:0000313" key="2">
    <source>
        <dbReference type="EMBL" id="MPC42964.1"/>
    </source>
</evidence>
<comment type="caution">
    <text evidence="2">The sequence shown here is derived from an EMBL/GenBank/DDBJ whole genome shotgun (WGS) entry which is preliminary data.</text>
</comment>
<protein>
    <submittedName>
        <fullName evidence="2">Uncharacterized protein</fullName>
    </submittedName>
</protein>
<dbReference type="Proteomes" id="UP000324222">
    <property type="component" value="Unassembled WGS sequence"/>
</dbReference>